<feature type="region of interest" description="Disordered" evidence="1">
    <location>
        <begin position="1"/>
        <end position="94"/>
    </location>
</feature>
<evidence type="ECO:0000313" key="2">
    <source>
        <dbReference type="EMBL" id="GLB42665.1"/>
    </source>
</evidence>
<protein>
    <submittedName>
        <fullName evidence="2">Uncharacterized protein</fullName>
    </submittedName>
</protein>
<proteinExistence type="predicted"/>
<sequence length="384" mass="40580">MKTFFEQHGVPEGPEQHSLASDAYSLVVNELSADSPTPAHPNRTSGAEEHVATSKEDDPPADPAADPATVIASSGDPPAEVASPRPSERRRTTARIIAAHQAALAHADESTTVVVTASATGHGTHTRWTYTDDPGDAAPPPTAAEEAPAASCNISPPAPCEPGSSNEDVTLVGASHDVDVDHQRVTTAQKDEAKVEAMTSDTSNGQSTAAKPASTKRVRVESPPPSEETPSRHTRTRSRLPSPPPPPLPPAFPLRTPIHRTPSAPFNHFPKLPRPRPRGLRREPAFYHKSHYAVAWVPEFGDYDRPPRSADEAMPAWLGRGWRGVDGSGGPVQAPSAGSGSGLRKRGRAAAEDGEGEGDGVGETETETEKGRKRPRNGSVSGRK</sequence>
<feature type="compositionally biased region" description="Polar residues" evidence="1">
    <location>
        <begin position="199"/>
        <end position="209"/>
    </location>
</feature>
<feature type="compositionally biased region" description="Acidic residues" evidence="1">
    <location>
        <begin position="352"/>
        <end position="366"/>
    </location>
</feature>
<feature type="region of interest" description="Disordered" evidence="1">
    <location>
        <begin position="319"/>
        <end position="384"/>
    </location>
</feature>
<gene>
    <name evidence="2" type="ORF">LshimejAT787_1201140</name>
</gene>
<keyword evidence="3" id="KW-1185">Reference proteome</keyword>
<comment type="caution">
    <text evidence="2">The sequence shown here is derived from an EMBL/GenBank/DDBJ whole genome shotgun (WGS) entry which is preliminary data.</text>
</comment>
<feature type="compositionally biased region" description="Basic and acidic residues" evidence="1">
    <location>
        <begin position="176"/>
        <end position="195"/>
    </location>
</feature>
<feature type="region of interest" description="Disordered" evidence="1">
    <location>
        <begin position="125"/>
        <end position="283"/>
    </location>
</feature>
<accession>A0A9P3PV98</accession>
<feature type="compositionally biased region" description="Basic and acidic residues" evidence="1">
    <location>
        <begin position="46"/>
        <end position="58"/>
    </location>
</feature>
<evidence type="ECO:0000313" key="3">
    <source>
        <dbReference type="Proteomes" id="UP001063166"/>
    </source>
</evidence>
<evidence type="ECO:0000256" key="1">
    <source>
        <dbReference type="SAM" id="MobiDB-lite"/>
    </source>
</evidence>
<dbReference type="EMBL" id="BRPK01000012">
    <property type="protein sequence ID" value="GLB42665.1"/>
    <property type="molecule type" value="Genomic_DNA"/>
</dbReference>
<feature type="compositionally biased region" description="Gly residues" evidence="1">
    <location>
        <begin position="321"/>
        <end position="330"/>
    </location>
</feature>
<dbReference type="Proteomes" id="UP001063166">
    <property type="component" value="Unassembled WGS sequence"/>
</dbReference>
<reference evidence="2" key="1">
    <citation type="submission" date="2022-07" db="EMBL/GenBank/DDBJ databases">
        <title>The genome of Lyophyllum shimeji provides insight into the initial evolution of ectomycorrhizal fungal genome.</title>
        <authorList>
            <person name="Kobayashi Y."/>
            <person name="Shibata T."/>
            <person name="Hirakawa H."/>
            <person name="Shigenobu S."/>
            <person name="Nishiyama T."/>
            <person name="Yamada A."/>
            <person name="Hasebe M."/>
            <person name="Kawaguchi M."/>
        </authorList>
    </citation>
    <scope>NUCLEOTIDE SEQUENCE</scope>
    <source>
        <strain evidence="2">AT787</strain>
    </source>
</reference>
<name>A0A9P3PV98_LYOSH</name>
<dbReference type="AlphaFoldDB" id="A0A9P3PV98"/>
<feature type="compositionally biased region" description="Pro residues" evidence="1">
    <location>
        <begin position="241"/>
        <end position="252"/>
    </location>
</feature>
<dbReference type="OrthoDB" id="3068514at2759"/>
<feature type="compositionally biased region" description="Basic residues" evidence="1">
    <location>
        <begin position="371"/>
        <end position="384"/>
    </location>
</feature>
<organism evidence="2 3">
    <name type="scientific">Lyophyllum shimeji</name>
    <name type="common">Hon-shimeji</name>
    <name type="synonym">Tricholoma shimeji</name>
    <dbReference type="NCBI Taxonomy" id="47721"/>
    <lineage>
        <taxon>Eukaryota</taxon>
        <taxon>Fungi</taxon>
        <taxon>Dikarya</taxon>
        <taxon>Basidiomycota</taxon>
        <taxon>Agaricomycotina</taxon>
        <taxon>Agaricomycetes</taxon>
        <taxon>Agaricomycetidae</taxon>
        <taxon>Agaricales</taxon>
        <taxon>Tricholomatineae</taxon>
        <taxon>Lyophyllaceae</taxon>
        <taxon>Lyophyllum</taxon>
    </lineage>
</organism>